<feature type="transmembrane region" description="Helical" evidence="8">
    <location>
        <begin position="758"/>
        <end position="781"/>
    </location>
</feature>
<keyword evidence="4 8" id="KW-1133">Transmembrane helix</keyword>
<feature type="domain" description="ABC3 transporter permease C-terminal" evidence="9">
    <location>
        <begin position="260"/>
        <end position="376"/>
    </location>
</feature>
<keyword evidence="2" id="KW-1003">Cell membrane</keyword>
<reference evidence="10 11" key="1">
    <citation type="submission" date="2023-12" db="EMBL/GenBank/DDBJ databases">
        <title>Streptomyces sp. V4-01.</title>
        <authorList>
            <person name="Somphong A."/>
            <person name="Phongsopitanun W."/>
        </authorList>
    </citation>
    <scope>NUCLEOTIDE SEQUENCE [LARGE SCALE GENOMIC DNA]</scope>
    <source>
        <strain evidence="10 11">V4-01</strain>
    </source>
</reference>
<comment type="subcellular location">
    <subcellularLocation>
        <location evidence="1">Cell membrane</location>
        <topology evidence="1">Multi-pass membrane protein</topology>
    </subcellularLocation>
</comment>
<evidence type="ECO:0000256" key="2">
    <source>
        <dbReference type="ARBA" id="ARBA00022475"/>
    </source>
</evidence>
<feature type="transmembrane region" description="Helical" evidence="8">
    <location>
        <begin position="20"/>
        <end position="42"/>
    </location>
</feature>
<keyword evidence="11" id="KW-1185">Reference proteome</keyword>
<feature type="transmembrane region" description="Helical" evidence="8">
    <location>
        <begin position="658"/>
        <end position="682"/>
    </location>
</feature>
<feature type="transmembrane region" description="Helical" evidence="8">
    <location>
        <begin position="254"/>
        <end position="283"/>
    </location>
</feature>
<evidence type="ECO:0000256" key="1">
    <source>
        <dbReference type="ARBA" id="ARBA00004651"/>
    </source>
</evidence>
<evidence type="ECO:0000256" key="8">
    <source>
        <dbReference type="SAM" id="Phobius"/>
    </source>
</evidence>
<proteinExistence type="inferred from homology"/>
<evidence type="ECO:0000313" key="10">
    <source>
        <dbReference type="EMBL" id="MEE4542951.1"/>
    </source>
</evidence>
<accession>A0ABU7PAV5</accession>
<name>A0ABU7PAV5_9ACTN</name>
<sequence>MSALGRVVRAGVGRRRVQSVVMALTTMTAVAASIMAGALVIVSQAPFDHAFGRQHGAHLTGSFDGRKATFAQVAATAHAAGVTAAAGPYAVVSTTPRIDADGLRLPEGGAPLAVTGRADPHGPVDDLTVTSGHWATGPGQIVLDADHWTAPGILGGRLTFPGLPGSPRLTVVGLARSLTSSAGAWVAPAQIAALTAPGATPSYEMLYRFSKAGSSRQIAADRAAVKAAVPAGALTGAQSYLVTRQTVNRETATFVPFVVAFGVLGLVMSVLIVGIVVSGAVSAGTQRIGVLKSLGFTPGQVGRAYVGQALIPALVGAAAGVVLGDLGSVPLLGQAESAYRTGPMAVSGRIDVAVPAGVLALTVLSALTPALRAARLRTVEALAVGRTPRVGRGRTAALLAARLPLPRAVTLGLAGPFARPVRSATIGAAIVLGALGVTFAYGLGATLDGIQKGIDRDAPGQVQVLSGLAPPPPGSGRPAPSGPPSPPDSAAVGRLIAEQPGTRAYFGSGSTRARFAGIAGDVEAVAYQGTYGWGAYQMVSGHWIEGPGQIVVAHRFLQAADARVGDSVTLLGDGRTARVRIVGEALTTGDGGMRVLTDAATLTGVGVQAHTDEFSVELKDGTDRAGYLTALNRALRSVGGEALANSADTSSTVVAMDAITVTLTLMLILVAGLGVLNTAVLDTRERVHDLGVLKALGMAPRQTVAMVLTSVGWIGTVAGLLGVPTGIALHAYVLPVMGEAAGTRIPSVDLAVYHPAQVASLACGGLLIALLGAVLPAGWAARTPTATSLRTE</sequence>
<evidence type="ECO:0000313" key="11">
    <source>
        <dbReference type="Proteomes" id="UP001344658"/>
    </source>
</evidence>
<dbReference type="InterPro" id="IPR050250">
    <property type="entry name" value="Macrolide_Exporter_MacB"/>
</dbReference>
<protein>
    <submittedName>
        <fullName evidence="10">FtsX-like permease family protein</fullName>
    </submittedName>
</protein>
<evidence type="ECO:0000256" key="5">
    <source>
        <dbReference type="ARBA" id="ARBA00023136"/>
    </source>
</evidence>
<feature type="compositionally biased region" description="Pro residues" evidence="7">
    <location>
        <begin position="469"/>
        <end position="487"/>
    </location>
</feature>
<dbReference type="RefSeq" id="WP_330794890.1">
    <property type="nucleotide sequence ID" value="NZ_JAZEWV010000008.1"/>
</dbReference>
<dbReference type="EMBL" id="JAZEWV010000008">
    <property type="protein sequence ID" value="MEE4542951.1"/>
    <property type="molecule type" value="Genomic_DNA"/>
</dbReference>
<organism evidence="10 11">
    <name type="scientific">Actinacidiphila polyblastidii</name>
    <dbReference type="NCBI Taxonomy" id="3110430"/>
    <lineage>
        <taxon>Bacteria</taxon>
        <taxon>Bacillati</taxon>
        <taxon>Actinomycetota</taxon>
        <taxon>Actinomycetes</taxon>
        <taxon>Kitasatosporales</taxon>
        <taxon>Streptomycetaceae</taxon>
        <taxon>Actinacidiphila</taxon>
    </lineage>
</organism>
<feature type="domain" description="ABC3 transporter permease C-terminal" evidence="9">
    <location>
        <begin position="663"/>
        <end position="777"/>
    </location>
</feature>
<dbReference type="Pfam" id="PF02687">
    <property type="entry name" value="FtsX"/>
    <property type="match status" value="2"/>
</dbReference>
<keyword evidence="3 8" id="KW-0812">Transmembrane</keyword>
<keyword evidence="5 8" id="KW-0472">Membrane</keyword>
<feature type="transmembrane region" description="Helical" evidence="8">
    <location>
        <begin position="424"/>
        <end position="444"/>
    </location>
</feature>
<evidence type="ECO:0000256" key="3">
    <source>
        <dbReference type="ARBA" id="ARBA00022692"/>
    </source>
</evidence>
<evidence type="ECO:0000256" key="7">
    <source>
        <dbReference type="SAM" id="MobiDB-lite"/>
    </source>
</evidence>
<evidence type="ECO:0000259" key="9">
    <source>
        <dbReference type="Pfam" id="PF02687"/>
    </source>
</evidence>
<evidence type="ECO:0000256" key="4">
    <source>
        <dbReference type="ARBA" id="ARBA00022989"/>
    </source>
</evidence>
<gene>
    <name evidence="10" type="ORF">V2S66_13365</name>
</gene>
<comment type="similarity">
    <text evidence="6">Belongs to the ABC-4 integral membrane protein family.</text>
</comment>
<feature type="transmembrane region" description="Helical" evidence="8">
    <location>
        <begin position="352"/>
        <end position="371"/>
    </location>
</feature>
<evidence type="ECO:0000256" key="6">
    <source>
        <dbReference type="ARBA" id="ARBA00038076"/>
    </source>
</evidence>
<comment type="caution">
    <text evidence="10">The sequence shown here is derived from an EMBL/GenBank/DDBJ whole genome shotgun (WGS) entry which is preliminary data.</text>
</comment>
<feature type="transmembrane region" description="Helical" evidence="8">
    <location>
        <begin position="703"/>
        <end position="727"/>
    </location>
</feature>
<feature type="transmembrane region" description="Helical" evidence="8">
    <location>
        <begin position="304"/>
        <end position="323"/>
    </location>
</feature>
<dbReference type="PANTHER" id="PTHR30572">
    <property type="entry name" value="MEMBRANE COMPONENT OF TRANSPORTER-RELATED"/>
    <property type="match status" value="1"/>
</dbReference>
<feature type="region of interest" description="Disordered" evidence="7">
    <location>
        <begin position="463"/>
        <end position="492"/>
    </location>
</feature>
<dbReference type="Proteomes" id="UP001344658">
    <property type="component" value="Unassembled WGS sequence"/>
</dbReference>
<dbReference type="InterPro" id="IPR003838">
    <property type="entry name" value="ABC3_permease_C"/>
</dbReference>
<dbReference type="PANTHER" id="PTHR30572:SF4">
    <property type="entry name" value="ABC TRANSPORTER PERMEASE YTRF"/>
    <property type="match status" value="1"/>
</dbReference>